<accession>A0A9W4WSN7</accession>
<dbReference type="Pfam" id="PF00144">
    <property type="entry name" value="Beta-lactamase"/>
    <property type="match status" value="1"/>
</dbReference>
<evidence type="ECO:0000256" key="1">
    <source>
        <dbReference type="ARBA" id="ARBA00038215"/>
    </source>
</evidence>
<feature type="chain" id="PRO_5040793740" description="Beta-lactamase-related domain-containing protein" evidence="2">
    <location>
        <begin position="20"/>
        <end position="124"/>
    </location>
</feature>
<comment type="caution">
    <text evidence="4">The sequence shown here is derived from an EMBL/GenBank/DDBJ whole genome shotgun (WGS) entry which is preliminary data.</text>
</comment>
<organism evidence="4 5">
    <name type="scientific">Colletotrichum noveboracense</name>
    <dbReference type="NCBI Taxonomy" id="2664923"/>
    <lineage>
        <taxon>Eukaryota</taxon>
        <taxon>Fungi</taxon>
        <taxon>Dikarya</taxon>
        <taxon>Ascomycota</taxon>
        <taxon>Pezizomycotina</taxon>
        <taxon>Sordariomycetes</taxon>
        <taxon>Hypocreomycetidae</taxon>
        <taxon>Glomerellales</taxon>
        <taxon>Glomerellaceae</taxon>
        <taxon>Colletotrichum</taxon>
        <taxon>Colletotrichum gloeosporioides species complex</taxon>
    </lineage>
</organism>
<evidence type="ECO:0000313" key="4">
    <source>
        <dbReference type="EMBL" id="CAI0655651.1"/>
    </source>
</evidence>
<feature type="signal peptide" evidence="2">
    <location>
        <begin position="1"/>
        <end position="19"/>
    </location>
</feature>
<dbReference type="InterPro" id="IPR001466">
    <property type="entry name" value="Beta-lactam-related"/>
</dbReference>
<dbReference type="InterPro" id="IPR012338">
    <property type="entry name" value="Beta-lactam/transpept-like"/>
</dbReference>
<protein>
    <recommendedName>
        <fullName evidence="3">Beta-lactamase-related domain-containing protein</fullName>
    </recommendedName>
</protein>
<sequence>MRAFLALLALSAAGRPVGQDAAQRPLQSSDADPSVLSSDISAYIEGLMEEWHVPGLSVAAVDGDKTLAKGYGYAILNSTPATPHTLFYTGSTTKSFTAAGLSLLVDNSTSLTWTTPVSSVLDDF</sequence>
<keyword evidence="2" id="KW-0732">Signal</keyword>
<dbReference type="PANTHER" id="PTHR46825:SF9">
    <property type="entry name" value="BETA-LACTAMASE-RELATED DOMAIN-CONTAINING PROTEIN"/>
    <property type="match status" value="1"/>
</dbReference>
<gene>
    <name evidence="4" type="ORF">CGXH109_LOCUS151812</name>
</gene>
<feature type="domain" description="Beta-lactamase-related" evidence="3">
    <location>
        <begin position="41"/>
        <end position="121"/>
    </location>
</feature>
<name>A0A9W4WSN7_9PEZI</name>
<comment type="similarity">
    <text evidence="1">Belongs to the peptidase S12 family.</text>
</comment>
<dbReference type="Gene3D" id="3.40.710.10">
    <property type="entry name" value="DD-peptidase/beta-lactamase superfamily"/>
    <property type="match status" value="1"/>
</dbReference>
<reference evidence="4" key="1">
    <citation type="submission" date="2022-08" db="EMBL/GenBank/DDBJ databases">
        <authorList>
            <person name="Giroux E."/>
            <person name="Giroux E."/>
        </authorList>
    </citation>
    <scope>NUCLEOTIDE SEQUENCE</scope>
    <source>
        <strain evidence="4">H1091258</strain>
    </source>
</reference>
<dbReference type="PANTHER" id="PTHR46825">
    <property type="entry name" value="D-ALANYL-D-ALANINE-CARBOXYPEPTIDASE/ENDOPEPTIDASE AMPH"/>
    <property type="match status" value="1"/>
</dbReference>
<evidence type="ECO:0000259" key="3">
    <source>
        <dbReference type="Pfam" id="PF00144"/>
    </source>
</evidence>
<dbReference type="SUPFAM" id="SSF56601">
    <property type="entry name" value="beta-lactamase/transpeptidase-like"/>
    <property type="match status" value="1"/>
</dbReference>
<dbReference type="Proteomes" id="UP001152533">
    <property type="component" value="Unassembled WGS sequence"/>
</dbReference>
<dbReference type="InterPro" id="IPR050491">
    <property type="entry name" value="AmpC-like"/>
</dbReference>
<dbReference type="AlphaFoldDB" id="A0A9W4WSN7"/>
<dbReference type="EMBL" id="CAMGZC010003329">
    <property type="protein sequence ID" value="CAI0655651.1"/>
    <property type="molecule type" value="Genomic_DNA"/>
</dbReference>
<evidence type="ECO:0000313" key="5">
    <source>
        <dbReference type="Proteomes" id="UP001152533"/>
    </source>
</evidence>
<evidence type="ECO:0000256" key="2">
    <source>
        <dbReference type="SAM" id="SignalP"/>
    </source>
</evidence>
<feature type="non-terminal residue" evidence="4">
    <location>
        <position position="1"/>
    </location>
</feature>
<keyword evidence="5" id="KW-1185">Reference proteome</keyword>
<proteinExistence type="inferred from homology"/>